<evidence type="ECO:0000256" key="7">
    <source>
        <dbReference type="ARBA" id="ARBA00047647"/>
    </source>
</evidence>
<feature type="binding site" evidence="11">
    <location>
        <position position="260"/>
    </location>
    <ligand>
        <name>substrate</name>
    </ligand>
</feature>
<name>W4QSE6_HALA3</name>
<comment type="pathway">
    <text evidence="8">Amino-sugar metabolism; N-acetylneuraminate degradation; D-fructose 6-phosphate from N-acetylneuraminate: step 4/5.</text>
</comment>
<comment type="similarity">
    <text evidence="1 9">Belongs to the metallo-dependent hydrolases superfamily. NagA family.</text>
</comment>
<evidence type="ECO:0000256" key="11">
    <source>
        <dbReference type="PIRSR" id="PIRSR038994-2"/>
    </source>
</evidence>
<evidence type="ECO:0000256" key="4">
    <source>
        <dbReference type="ARBA" id="ARBA00022723"/>
    </source>
</evidence>
<dbReference type="FunFam" id="3.20.20.140:FF:000004">
    <property type="entry name" value="N-acetylglucosamine-6-phosphate deacetylase"/>
    <property type="match status" value="1"/>
</dbReference>
<dbReference type="GO" id="GO:0006046">
    <property type="term" value="P:N-acetylglucosamine catabolic process"/>
    <property type="evidence" value="ECO:0007669"/>
    <property type="project" value="TreeGrafter"/>
</dbReference>
<evidence type="ECO:0000256" key="12">
    <source>
        <dbReference type="PIRSR" id="PIRSR038994-3"/>
    </source>
</evidence>
<dbReference type="Gene3D" id="2.30.40.10">
    <property type="entry name" value="Urease, subunit C, domain 1"/>
    <property type="match status" value="1"/>
</dbReference>
<protein>
    <recommendedName>
        <fullName evidence="3">N-acetylglucosamine-6-phosphate deacetylase</fullName>
        <ecNumber evidence="2">3.5.1.25</ecNumber>
    </recommendedName>
</protein>
<comment type="caution">
    <text evidence="14">The sequence shown here is derived from an EMBL/GenBank/DDBJ whole genome shotgun (WGS) entry which is preliminary data.</text>
</comment>
<dbReference type="GO" id="GO:0008448">
    <property type="term" value="F:N-acetylglucosamine-6-phosphate deacetylase activity"/>
    <property type="evidence" value="ECO:0007669"/>
    <property type="project" value="UniProtKB-EC"/>
</dbReference>
<dbReference type="NCBIfam" id="TIGR00221">
    <property type="entry name" value="nagA"/>
    <property type="match status" value="1"/>
</dbReference>
<feature type="binding site" evidence="12">
    <location>
        <position position="225"/>
    </location>
    <ligand>
        <name>Zn(2+)</name>
        <dbReference type="ChEBI" id="CHEBI:29105"/>
    </ligand>
</feature>
<feature type="binding site" evidence="12">
    <location>
        <position position="204"/>
    </location>
    <ligand>
        <name>Zn(2+)</name>
        <dbReference type="ChEBI" id="CHEBI:29105"/>
    </ligand>
</feature>
<evidence type="ECO:0000256" key="6">
    <source>
        <dbReference type="ARBA" id="ARBA00023277"/>
    </source>
</evidence>
<evidence type="ECO:0000256" key="2">
    <source>
        <dbReference type="ARBA" id="ARBA00011899"/>
    </source>
</evidence>
<feature type="binding site" evidence="12">
    <location>
        <position position="138"/>
    </location>
    <ligand>
        <name>Zn(2+)</name>
        <dbReference type="ChEBI" id="CHEBI:29105"/>
    </ligand>
</feature>
<gene>
    <name evidence="14" type="ORF">JCM9157_2098</name>
</gene>
<dbReference type="MEROPS" id="M38.983"/>
<accession>W4QSE6</accession>
<dbReference type="SUPFAM" id="SSF51338">
    <property type="entry name" value="Composite domain of metallo-dependent hydrolases"/>
    <property type="match status" value="1"/>
</dbReference>
<evidence type="ECO:0000313" key="15">
    <source>
        <dbReference type="Proteomes" id="UP000018896"/>
    </source>
</evidence>
<dbReference type="InterPro" id="IPR003764">
    <property type="entry name" value="GlcNAc_6-P_deAcase"/>
</dbReference>
<dbReference type="SUPFAM" id="SSF51556">
    <property type="entry name" value="Metallo-dependent hydrolases"/>
    <property type="match status" value="1"/>
</dbReference>
<evidence type="ECO:0000256" key="5">
    <source>
        <dbReference type="ARBA" id="ARBA00022801"/>
    </source>
</evidence>
<dbReference type="OrthoDB" id="9776488at2"/>
<dbReference type="Gene3D" id="3.20.20.140">
    <property type="entry name" value="Metal-dependent hydrolases"/>
    <property type="match status" value="1"/>
</dbReference>
<evidence type="ECO:0000313" key="14">
    <source>
        <dbReference type="EMBL" id="GAE35006.1"/>
    </source>
</evidence>
<organism evidence="14 15">
    <name type="scientific">Halalkalibacter akibai (strain ATCC 43226 / DSM 21942 / CIP 109018 / JCM 9157 / 1139)</name>
    <name type="common">Bacillus akibai</name>
    <dbReference type="NCBI Taxonomy" id="1236973"/>
    <lineage>
        <taxon>Bacteria</taxon>
        <taxon>Bacillati</taxon>
        <taxon>Bacillota</taxon>
        <taxon>Bacilli</taxon>
        <taxon>Bacillales</taxon>
        <taxon>Bacillaceae</taxon>
        <taxon>Halalkalibacter</taxon>
    </lineage>
</organism>
<dbReference type="eggNOG" id="COG1820">
    <property type="taxonomic scope" value="Bacteria"/>
</dbReference>
<dbReference type="InterPro" id="IPR011059">
    <property type="entry name" value="Metal-dep_hydrolase_composite"/>
</dbReference>
<evidence type="ECO:0000256" key="1">
    <source>
        <dbReference type="ARBA" id="ARBA00010716"/>
    </source>
</evidence>
<evidence type="ECO:0000259" key="13">
    <source>
        <dbReference type="Pfam" id="PF01979"/>
    </source>
</evidence>
<dbReference type="EMBL" id="BAUV01000013">
    <property type="protein sequence ID" value="GAE35006.1"/>
    <property type="molecule type" value="Genomic_DNA"/>
</dbReference>
<reference evidence="14 15" key="1">
    <citation type="journal article" date="2014" name="Genome Announc.">
        <title>Draft Genome Sequences of Three Alkaliphilic Bacillus Strains, Bacillus wakoensis JCM 9140T, Bacillus akibai JCM 9157T, and Bacillus hemicellulosilyticus JCM 9152T.</title>
        <authorList>
            <person name="Yuki M."/>
            <person name="Oshima K."/>
            <person name="Suda W."/>
            <person name="Oshida Y."/>
            <person name="Kitamura K."/>
            <person name="Iida T."/>
            <person name="Hattori M."/>
            <person name="Ohkuma M."/>
        </authorList>
    </citation>
    <scope>NUCLEOTIDE SEQUENCE [LARGE SCALE GENOMIC DNA]</scope>
    <source>
        <strain evidence="14 15">JCM 9157</strain>
    </source>
</reference>
<dbReference type="GO" id="GO:0046872">
    <property type="term" value="F:metal ion binding"/>
    <property type="evidence" value="ECO:0007669"/>
    <property type="project" value="UniProtKB-KW"/>
</dbReference>
<feature type="binding site" evidence="11">
    <location>
        <begin position="316"/>
        <end position="318"/>
    </location>
    <ligand>
        <name>substrate</name>
    </ligand>
</feature>
<feature type="binding site" evidence="11">
    <location>
        <begin position="228"/>
        <end position="229"/>
    </location>
    <ligand>
        <name>substrate</name>
    </ligand>
</feature>
<dbReference type="InterPro" id="IPR032466">
    <property type="entry name" value="Metal_Hydrolase"/>
</dbReference>
<dbReference type="CDD" id="cd00854">
    <property type="entry name" value="NagA"/>
    <property type="match status" value="1"/>
</dbReference>
<dbReference type="RefSeq" id="WP_035664181.1">
    <property type="nucleotide sequence ID" value="NZ_BAUV01000013.1"/>
</dbReference>
<dbReference type="STRING" id="1236973.JCM9157_2098"/>
<evidence type="ECO:0000256" key="10">
    <source>
        <dbReference type="PIRSR" id="PIRSR038994-1"/>
    </source>
</evidence>
<dbReference type="PANTHER" id="PTHR11113:SF14">
    <property type="entry name" value="N-ACETYLGLUCOSAMINE-6-PHOSPHATE DEACETYLASE"/>
    <property type="match status" value="1"/>
</dbReference>
<dbReference type="PIRSF" id="PIRSF038994">
    <property type="entry name" value="NagA"/>
    <property type="match status" value="1"/>
</dbReference>
<comment type="catalytic activity">
    <reaction evidence="7">
        <text>N-acetyl-D-glucosamine 6-phosphate + H2O = D-glucosamine 6-phosphate + acetate</text>
        <dbReference type="Rhea" id="RHEA:22936"/>
        <dbReference type="ChEBI" id="CHEBI:15377"/>
        <dbReference type="ChEBI" id="CHEBI:30089"/>
        <dbReference type="ChEBI" id="CHEBI:57513"/>
        <dbReference type="ChEBI" id="CHEBI:58725"/>
        <dbReference type="EC" id="3.5.1.25"/>
    </reaction>
</comment>
<feature type="domain" description="Amidohydrolase-related" evidence="13">
    <location>
        <begin position="58"/>
        <end position="388"/>
    </location>
</feature>
<keyword evidence="4 12" id="KW-0479">Metal-binding</keyword>
<dbReference type="Pfam" id="PF01979">
    <property type="entry name" value="Amidohydro_1"/>
    <property type="match status" value="1"/>
</dbReference>
<dbReference type="AlphaFoldDB" id="W4QSE6"/>
<evidence type="ECO:0000256" key="8">
    <source>
        <dbReference type="ARBA" id="ARBA00060590"/>
    </source>
</evidence>
<proteinExistence type="inferred from homology"/>
<keyword evidence="15" id="KW-1185">Reference proteome</keyword>
<keyword evidence="6 9" id="KW-0119">Carbohydrate metabolism</keyword>
<feature type="binding site" evidence="11">
    <location>
        <position position="236"/>
    </location>
    <ligand>
        <name>substrate</name>
    </ligand>
</feature>
<evidence type="ECO:0000256" key="9">
    <source>
        <dbReference type="PIRNR" id="PIRNR038994"/>
    </source>
</evidence>
<dbReference type="EC" id="3.5.1.25" evidence="2"/>
<dbReference type="Proteomes" id="UP000018896">
    <property type="component" value="Unassembled WGS sequence"/>
</dbReference>
<sequence>MGENSTLLIKNVPIYTTEGKIENGFVRMTDGVFSEVGEHEPSTSDGIEVLSLSDEYCVLPGFIDLHIHGSHGADTMDATIPSLATMARNLPKEGTTSFLATTITQSIENIEEALENVSNYCTSVQQEAVAEILGVHLEGPFISTERAGAQPHSHIMTPNQTLFDKWQKISGHRIKLVTTAPELENGIEFVQNLKNQGVVASVGHSDAKYEQVKEAIEQGVTHVTHLYNGMRGLHHREPGVVGAALTHEELLVEMIVDGIHIHPAVVKSTFLAKGASNLVLVTDAMRAKGLNDGTYDLGGQLVNVTDGKALLEDGTLAGSVLTMDQALRNMIEFTGCSLEDIVKMTSENPAKQLGVWNRKGSITVGKDADLTIIDKDLTVVMTICKGKVAYQRRNEHESN</sequence>
<feature type="binding site" evidence="11">
    <location>
        <position position="149"/>
    </location>
    <ligand>
        <name>substrate</name>
    </ligand>
</feature>
<comment type="cofactor">
    <cofactor evidence="12">
        <name>a divalent metal cation</name>
        <dbReference type="ChEBI" id="CHEBI:60240"/>
    </cofactor>
    <text evidence="12">Binds 1 divalent metal cation per subunit.</text>
</comment>
<dbReference type="InterPro" id="IPR006680">
    <property type="entry name" value="Amidohydro-rel"/>
</dbReference>
<evidence type="ECO:0000256" key="3">
    <source>
        <dbReference type="ARBA" id="ARBA00018029"/>
    </source>
</evidence>
<keyword evidence="5 9" id="KW-0378">Hydrolase</keyword>
<feature type="active site" description="Proton donor/acceptor" evidence="10">
    <location>
        <position position="283"/>
    </location>
</feature>
<dbReference type="PANTHER" id="PTHR11113">
    <property type="entry name" value="N-ACETYLGLUCOSAMINE-6-PHOSPHATE DEACETYLASE"/>
    <property type="match status" value="1"/>
</dbReference>